<keyword evidence="3" id="KW-0539">Nucleus</keyword>
<accession>A0A0F7SHH7</accession>
<dbReference type="GO" id="GO:0030896">
    <property type="term" value="C:checkpoint clamp complex"/>
    <property type="evidence" value="ECO:0007669"/>
    <property type="project" value="InterPro"/>
</dbReference>
<dbReference type="EMBL" id="LN483249">
    <property type="protein sequence ID" value="CDZ97840.1"/>
    <property type="molecule type" value="Genomic_DNA"/>
</dbReference>
<feature type="compositionally biased region" description="Polar residues" evidence="5">
    <location>
        <begin position="230"/>
        <end position="242"/>
    </location>
</feature>
<dbReference type="GO" id="GO:0044778">
    <property type="term" value="P:meiotic DNA integrity checkpoint signaling"/>
    <property type="evidence" value="ECO:0007669"/>
    <property type="project" value="TreeGrafter"/>
</dbReference>
<dbReference type="PANTHER" id="PTHR12900">
    <property type="entry name" value="MITOTIC AND DNA DAMAGE CHECKPOINT PROTEIN HUS1"/>
    <property type="match status" value="1"/>
</dbReference>
<dbReference type="GO" id="GO:0033314">
    <property type="term" value="P:mitotic DNA replication checkpoint signaling"/>
    <property type="evidence" value="ECO:0007669"/>
    <property type="project" value="TreeGrafter"/>
</dbReference>
<feature type="region of interest" description="Disordered" evidence="5">
    <location>
        <begin position="227"/>
        <end position="246"/>
    </location>
</feature>
<organism evidence="6">
    <name type="scientific">Phaffia rhodozyma</name>
    <name type="common">Yeast</name>
    <name type="synonym">Xanthophyllomyces dendrorhous</name>
    <dbReference type="NCBI Taxonomy" id="264483"/>
    <lineage>
        <taxon>Eukaryota</taxon>
        <taxon>Fungi</taxon>
        <taxon>Dikarya</taxon>
        <taxon>Basidiomycota</taxon>
        <taxon>Agaricomycotina</taxon>
        <taxon>Tremellomycetes</taxon>
        <taxon>Cystofilobasidiales</taxon>
        <taxon>Mrakiaceae</taxon>
        <taxon>Phaffia</taxon>
    </lineage>
</organism>
<dbReference type="InterPro" id="IPR007150">
    <property type="entry name" value="HUS1/Mec3"/>
</dbReference>
<sequence>MRFRAVVSEVSTFVQIVQSISKLSKKCILKFSADKMHLICHDETEGGVQVWSQVNQDLIFSSYRIESNQANEIHISILIQPLLTVLKSALALEGKGEVVVKLAKRPVGQPTALTGSEPGAPAVMKPMLVWEIGGDSRLNRPPPLSHELHIKVLKTPEVEQLKEPLCPEPDIHIVLPPLSSLRTVTDHLSRLSSHVSVSANNLGELKLEAGRDERNGVEVRTSWKGLNVPKVNSDSQSTQDRSQPPPGHFFNTLVSIKSLLRFLNAHCIQGSTIACICENHSLIIYLYIGDMVQNGGVLTFFIPAVILDEDD</sequence>
<dbReference type="PANTHER" id="PTHR12900:SF0">
    <property type="entry name" value="CHECKPOINT PROTEIN"/>
    <property type="match status" value="1"/>
</dbReference>
<evidence type="ECO:0000256" key="2">
    <source>
        <dbReference type="ARBA" id="ARBA00005563"/>
    </source>
</evidence>
<comment type="similarity">
    <text evidence="2 4">Belongs to the HUS1 family.</text>
</comment>
<dbReference type="GO" id="GO:0006289">
    <property type="term" value="P:nucleotide-excision repair"/>
    <property type="evidence" value="ECO:0007669"/>
    <property type="project" value="TreeGrafter"/>
</dbReference>
<dbReference type="InterPro" id="IPR046938">
    <property type="entry name" value="DNA_clamp_sf"/>
</dbReference>
<dbReference type="GO" id="GO:0000724">
    <property type="term" value="P:double-strand break repair via homologous recombination"/>
    <property type="evidence" value="ECO:0007669"/>
    <property type="project" value="TreeGrafter"/>
</dbReference>
<name>A0A0F7SHH7_PHARH</name>
<dbReference type="Gene3D" id="3.70.10.10">
    <property type="match status" value="1"/>
</dbReference>
<dbReference type="GO" id="GO:0005730">
    <property type="term" value="C:nucleolus"/>
    <property type="evidence" value="ECO:0007669"/>
    <property type="project" value="InterPro"/>
</dbReference>
<evidence type="ECO:0000256" key="1">
    <source>
        <dbReference type="ARBA" id="ARBA00004123"/>
    </source>
</evidence>
<comment type="subcellular location">
    <subcellularLocation>
        <location evidence="1">Nucleus</location>
    </subcellularLocation>
</comment>
<dbReference type="AlphaFoldDB" id="A0A0F7SHH7"/>
<dbReference type="InterPro" id="IPR016580">
    <property type="entry name" value="HUS1"/>
</dbReference>
<dbReference type="GO" id="GO:0031573">
    <property type="term" value="P:mitotic intra-S DNA damage checkpoint signaling"/>
    <property type="evidence" value="ECO:0007669"/>
    <property type="project" value="TreeGrafter"/>
</dbReference>
<dbReference type="GO" id="GO:0000723">
    <property type="term" value="P:telomere maintenance"/>
    <property type="evidence" value="ECO:0007669"/>
    <property type="project" value="TreeGrafter"/>
</dbReference>
<proteinExistence type="inferred from homology"/>
<dbReference type="SUPFAM" id="SSF55979">
    <property type="entry name" value="DNA clamp"/>
    <property type="match status" value="1"/>
</dbReference>
<reference evidence="6" key="1">
    <citation type="submission" date="2014-08" db="EMBL/GenBank/DDBJ databases">
        <authorList>
            <person name="Sharma Rahul"/>
            <person name="Thines Marco"/>
        </authorList>
    </citation>
    <scope>NUCLEOTIDE SEQUENCE</scope>
</reference>
<dbReference type="GO" id="GO:0035861">
    <property type="term" value="C:site of double-strand break"/>
    <property type="evidence" value="ECO:0007669"/>
    <property type="project" value="TreeGrafter"/>
</dbReference>
<evidence type="ECO:0000256" key="3">
    <source>
        <dbReference type="ARBA" id="ARBA00023242"/>
    </source>
</evidence>
<dbReference type="Pfam" id="PF04005">
    <property type="entry name" value="Hus1"/>
    <property type="match status" value="1"/>
</dbReference>
<protein>
    <recommendedName>
        <fullName evidence="4">Checkpoint protein</fullName>
    </recommendedName>
</protein>
<evidence type="ECO:0000313" key="6">
    <source>
        <dbReference type="EMBL" id="CDZ97840.1"/>
    </source>
</evidence>
<evidence type="ECO:0000256" key="4">
    <source>
        <dbReference type="PIRNR" id="PIRNR011312"/>
    </source>
</evidence>
<dbReference type="PIRSF" id="PIRSF011312">
    <property type="entry name" value="Cell_cycle_HUS1"/>
    <property type="match status" value="1"/>
</dbReference>
<evidence type="ECO:0000256" key="5">
    <source>
        <dbReference type="SAM" id="MobiDB-lite"/>
    </source>
</evidence>